<dbReference type="InterPro" id="IPR034149">
    <property type="entry name" value="TOPRIM_TopoI"/>
</dbReference>
<evidence type="ECO:0000256" key="14">
    <source>
        <dbReference type="ARBA" id="ARBA00032877"/>
    </source>
</evidence>
<dbReference type="Gene3D" id="3.40.50.140">
    <property type="match status" value="1"/>
</dbReference>
<evidence type="ECO:0000256" key="5">
    <source>
        <dbReference type="ARBA" id="ARBA00022771"/>
    </source>
</evidence>
<keyword evidence="4" id="KW-0479">Metal-binding</keyword>
<keyword evidence="7" id="KW-0460">Magnesium</keyword>
<evidence type="ECO:0000256" key="3">
    <source>
        <dbReference type="ARBA" id="ARBA00012891"/>
    </source>
</evidence>
<dbReference type="SMART" id="SM00437">
    <property type="entry name" value="TOP1Ac"/>
    <property type="match status" value="1"/>
</dbReference>
<dbReference type="GO" id="GO:0006265">
    <property type="term" value="P:DNA topological change"/>
    <property type="evidence" value="ECO:0007669"/>
    <property type="project" value="InterPro"/>
</dbReference>
<evidence type="ECO:0000256" key="7">
    <source>
        <dbReference type="ARBA" id="ARBA00022842"/>
    </source>
</evidence>
<dbReference type="PRINTS" id="PR00417">
    <property type="entry name" value="PRTPISMRASEI"/>
</dbReference>
<dbReference type="NCBIfam" id="TIGR01051">
    <property type="entry name" value="topA_bact"/>
    <property type="match status" value="1"/>
</dbReference>
<feature type="region of interest" description="Disordered" evidence="15">
    <location>
        <begin position="1"/>
        <end position="21"/>
    </location>
</feature>
<dbReference type="GO" id="GO:0008270">
    <property type="term" value="F:zinc ion binding"/>
    <property type="evidence" value="ECO:0007669"/>
    <property type="project" value="UniProtKB-KW"/>
</dbReference>
<dbReference type="Gene3D" id="1.10.290.10">
    <property type="entry name" value="Topoisomerase I, domain 4"/>
    <property type="match status" value="1"/>
</dbReference>
<feature type="domain" description="Topo IA-type catalytic" evidence="17">
    <location>
        <begin position="154"/>
        <end position="649"/>
    </location>
</feature>
<evidence type="ECO:0000256" key="4">
    <source>
        <dbReference type="ARBA" id="ARBA00022723"/>
    </source>
</evidence>
<feature type="compositionally biased region" description="Basic residues" evidence="15">
    <location>
        <begin position="1"/>
        <end position="18"/>
    </location>
</feature>
<evidence type="ECO:0000313" key="18">
    <source>
        <dbReference type="EMBL" id="KKN89385.1"/>
    </source>
</evidence>
<dbReference type="InterPro" id="IPR006171">
    <property type="entry name" value="TOPRIM_dom"/>
</dbReference>
<evidence type="ECO:0000256" key="8">
    <source>
        <dbReference type="ARBA" id="ARBA00023029"/>
    </source>
</evidence>
<dbReference type="CDD" id="cd00186">
    <property type="entry name" value="TOP1Ac"/>
    <property type="match status" value="1"/>
</dbReference>
<dbReference type="SUPFAM" id="SSF56712">
    <property type="entry name" value="Prokaryotic type I DNA topoisomerase"/>
    <property type="match status" value="1"/>
</dbReference>
<evidence type="ECO:0000256" key="9">
    <source>
        <dbReference type="ARBA" id="ARBA00023125"/>
    </source>
</evidence>
<dbReference type="PROSITE" id="PS00396">
    <property type="entry name" value="TOPO_IA_1"/>
    <property type="match status" value="1"/>
</dbReference>
<reference evidence="18" key="1">
    <citation type="journal article" date="2015" name="Nature">
        <title>Complex archaea that bridge the gap between prokaryotes and eukaryotes.</title>
        <authorList>
            <person name="Spang A."/>
            <person name="Saw J.H."/>
            <person name="Jorgensen S.L."/>
            <person name="Zaremba-Niedzwiedzka K."/>
            <person name="Martijn J."/>
            <person name="Lind A.E."/>
            <person name="van Eijk R."/>
            <person name="Schleper C."/>
            <person name="Guy L."/>
            <person name="Ettema T.J."/>
        </authorList>
    </citation>
    <scope>NUCLEOTIDE SEQUENCE</scope>
</reference>
<comment type="catalytic activity">
    <reaction evidence="1">
        <text>ATP-independent breakage of single-stranded DNA, followed by passage and rejoining.</text>
        <dbReference type="EC" id="5.6.2.1"/>
    </reaction>
</comment>
<dbReference type="GO" id="GO:0003677">
    <property type="term" value="F:DNA binding"/>
    <property type="evidence" value="ECO:0007669"/>
    <property type="project" value="UniProtKB-KW"/>
</dbReference>
<keyword evidence="9" id="KW-0238">DNA-binding</keyword>
<protein>
    <recommendedName>
        <fullName evidence="3">DNA topoisomerase</fullName>
        <ecNumber evidence="3">5.6.2.1</ecNumber>
    </recommendedName>
    <alternativeName>
        <fullName evidence="14">Omega-protein</fullName>
    </alternativeName>
    <alternativeName>
        <fullName evidence="13">Relaxing enzyme</fullName>
    </alternativeName>
    <alternativeName>
        <fullName evidence="11">Swivelase</fullName>
    </alternativeName>
    <alternativeName>
        <fullName evidence="12">Untwisting enzyme</fullName>
    </alternativeName>
</protein>
<dbReference type="Pfam" id="PF01131">
    <property type="entry name" value="Topoisom_bac"/>
    <property type="match status" value="1"/>
</dbReference>
<dbReference type="InterPro" id="IPR013825">
    <property type="entry name" value="Topo_IA_cen_sub2"/>
</dbReference>
<comment type="similarity">
    <text evidence="2">Belongs to the type IA topoisomerase family.</text>
</comment>
<feature type="compositionally biased region" description="Basic residues" evidence="15">
    <location>
        <begin position="883"/>
        <end position="900"/>
    </location>
</feature>
<keyword evidence="5" id="KW-0863">Zinc-finger</keyword>
<accession>A0A0F9U838</accession>
<dbReference type="Pfam" id="PF01751">
    <property type="entry name" value="Toprim"/>
    <property type="match status" value="1"/>
</dbReference>
<dbReference type="Gene3D" id="1.10.460.10">
    <property type="entry name" value="Topoisomerase I, domain 2"/>
    <property type="match status" value="2"/>
</dbReference>
<name>A0A0F9U838_9ZZZZ</name>
<keyword evidence="8" id="KW-0799">Topoisomerase</keyword>
<dbReference type="InterPro" id="IPR003602">
    <property type="entry name" value="Topo_IA_DNA-bd_dom"/>
</dbReference>
<dbReference type="SUPFAM" id="SSF57783">
    <property type="entry name" value="Zinc beta-ribbon"/>
    <property type="match status" value="4"/>
</dbReference>
<dbReference type="Gene3D" id="3.30.65.10">
    <property type="entry name" value="Bacterial Topoisomerase I, domain 1"/>
    <property type="match status" value="4"/>
</dbReference>
<organism evidence="18">
    <name type="scientific">marine sediment metagenome</name>
    <dbReference type="NCBI Taxonomy" id="412755"/>
    <lineage>
        <taxon>unclassified sequences</taxon>
        <taxon>metagenomes</taxon>
        <taxon>ecological metagenomes</taxon>
    </lineage>
</organism>
<dbReference type="GO" id="GO:0003917">
    <property type="term" value="F:DNA topoisomerase type I (single strand cut, ATP-independent) activity"/>
    <property type="evidence" value="ECO:0007669"/>
    <property type="project" value="UniProtKB-EC"/>
</dbReference>
<dbReference type="InterPro" id="IPR023405">
    <property type="entry name" value="Topo_IA_core_domain"/>
</dbReference>
<feature type="domain" description="Toprim" evidence="16">
    <location>
        <begin position="28"/>
        <end position="138"/>
    </location>
</feature>
<proteinExistence type="inferred from homology"/>
<dbReference type="SMART" id="SM00493">
    <property type="entry name" value="TOPRIM"/>
    <property type="match status" value="1"/>
</dbReference>
<evidence type="ECO:0000256" key="10">
    <source>
        <dbReference type="ARBA" id="ARBA00023235"/>
    </source>
</evidence>
<feature type="region of interest" description="Disordered" evidence="15">
    <location>
        <begin position="429"/>
        <end position="448"/>
    </location>
</feature>
<evidence type="ECO:0000256" key="11">
    <source>
        <dbReference type="ARBA" id="ARBA00030003"/>
    </source>
</evidence>
<dbReference type="PROSITE" id="PS50880">
    <property type="entry name" value="TOPRIM"/>
    <property type="match status" value="1"/>
</dbReference>
<dbReference type="HAMAP" id="MF_00952">
    <property type="entry name" value="Topoisom_1_prok"/>
    <property type="match status" value="1"/>
</dbReference>
<dbReference type="Pfam" id="PF01396">
    <property type="entry name" value="Zn_ribbon_Top1"/>
    <property type="match status" value="4"/>
</dbReference>
<dbReference type="Gene3D" id="2.70.20.10">
    <property type="entry name" value="Topoisomerase I, domain 3"/>
    <property type="match status" value="1"/>
</dbReference>
<evidence type="ECO:0000256" key="15">
    <source>
        <dbReference type="SAM" id="MobiDB-lite"/>
    </source>
</evidence>
<dbReference type="CDD" id="cd03363">
    <property type="entry name" value="TOPRIM_TopoIA_TopoI"/>
    <property type="match status" value="1"/>
</dbReference>
<feature type="compositionally biased region" description="Basic and acidic residues" evidence="15">
    <location>
        <begin position="431"/>
        <end position="440"/>
    </location>
</feature>
<dbReference type="AlphaFoldDB" id="A0A0F9U838"/>
<evidence type="ECO:0000259" key="17">
    <source>
        <dbReference type="PROSITE" id="PS52039"/>
    </source>
</evidence>
<evidence type="ECO:0000256" key="1">
    <source>
        <dbReference type="ARBA" id="ARBA00000213"/>
    </source>
</evidence>
<dbReference type="InterPro" id="IPR023406">
    <property type="entry name" value="Topo_IA_AS"/>
</dbReference>
<gene>
    <name evidence="18" type="ORF">LCGC14_0238920</name>
</gene>
<dbReference type="PANTHER" id="PTHR42785">
    <property type="entry name" value="DNA TOPOISOMERASE, TYPE IA, CORE"/>
    <property type="match status" value="1"/>
</dbReference>
<dbReference type="InterPro" id="IPR013498">
    <property type="entry name" value="Topo_IA_Znf"/>
</dbReference>
<evidence type="ECO:0000256" key="2">
    <source>
        <dbReference type="ARBA" id="ARBA00009446"/>
    </source>
</evidence>
<evidence type="ECO:0000259" key="16">
    <source>
        <dbReference type="PROSITE" id="PS50880"/>
    </source>
</evidence>
<feature type="region of interest" description="Disordered" evidence="15">
    <location>
        <begin position="868"/>
        <end position="900"/>
    </location>
</feature>
<sequence length="900" mass="99511">MAKRAKTTRKKTVKKSTAKRAPATAAGKSLVIVESRAKAKTINRYLGSGYVVRASIGHVRDLPKKQLGVDTDDNFRPTYEPLAARSKVLTELKRYARSANEVFLATDLDREGEAIAWHLAETLGVAKGKIRRVVFNEITAQAIRTAFEHPRSIDMDKVNAQQARRILDRIVGYQISPLLWRKVAPGLSAGRVQSVAVRLIVDREAEIDAFIPDEYWRIGSIFHPDAQAARTLTDEWPAFLATTDDKGNPPTRDAQQAFLAERGAFQAELSTVNGEKFKPVTVEETLAVAKAIGLTVDDVQRSEDPDGKGPAAHLAVVVGQVDPDGPAFTVEQLKTRDSVSRPPAPFITATLQQAAAVQLRFGAARTMRIAQQLYEGIDLPGEEATGLITYMRTDSRQLSAEAVSHVREMIRRDFGDDYLPQKPNVYSSGERAQEAHEAVRPTDASRTPDDLRNALTAEQFKLYKLIWTRFVACQMSPARWQVTEAQLTARSDAGEAVFRALGRRLVFDGFMRLAGLPKTKDQLLPALADGQRVWPGHLSPKQHFTQPPPRFTEASLIKALEAEGIGRPSTYATIIQTIQDRQYVELENNTFLPTHLGVVVTGKLVQHFPDIFDVRFTAHMEDQLDKIEEAHLDWVGVLKEFYEPFSADLEKAGEEMVHVHAEAEPSDYVCQECGKPMVYRFSKTGQYLSCTGYPDCKQTHPVDKDGKKLERRDVAVACPTCGKEPMVVRRSRFGVFLGCSDYPDCKGTHPCDKDGEPLKLVKADDLHETCELCNGSMRVKFKGRRAFLACTNYPKCKNTTSLPEGIAILPPPKAEPKDAGVPCNKCGKPMLIREGPRGEFLACSGFPKCRNAMDLGKLDELKAAAAKGETPAAEDEAPAAKAKTVKKAKKVAKKTKKAKK</sequence>
<dbReference type="InterPro" id="IPR013824">
    <property type="entry name" value="Topo_IA_cen_sub1"/>
</dbReference>
<dbReference type="EMBL" id="LAZR01000119">
    <property type="protein sequence ID" value="KKN89385.1"/>
    <property type="molecule type" value="Genomic_DNA"/>
</dbReference>
<dbReference type="PROSITE" id="PS52039">
    <property type="entry name" value="TOPO_IA_2"/>
    <property type="match status" value="1"/>
</dbReference>
<keyword evidence="10" id="KW-0413">Isomerase</keyword>
<dbReference type="InterPro" id="IPR013497">
    <property type="entry name" value="Topo_IA_cen"/>
</dbReference>
<dbReference type="PANTHER" id="PTHR42785:SF1">
    <property type="entry name" value="DNA TOPOISOMERASE"/>
    <property type="match status" value="1"/>
</dbReference>
<evidence type="ECO:0000256" key="12">
    <source>
        <dbReference type="ARBA" id="ARBA00031985"/>
    </source>
</evidence>
<dbReference type="InterPro" id="IPR013826">
    <property type="entry name" value="Topo_IA_cen_sub3"/>
</dbReference>
<dbReference type="SMART" id="SM00436">
    <property type="entry name" value="TOP1Bc"/>
    <property type="match status" value="1"/>
</dbReference>
<dbReference type="InterPro" id="IPR000380">
    <property type="entry name" value="Topo_IA"/>
</dbReference>
<dbReference type="EC" id="5.6.2.1" evidence="3"/>
<dbReference type="GO" id="GO:0005694">
    <property type="term" value="C:chromosome"/>
    <property type="evidence" value="ECO:0007669"/>
    <property type="project" value="InterPro"/>
</dbReference>
<dbReference type="InterPro" id="IPR028612">
    <property type="entry name" value="Topoisom_1_IA"/>
</dbReference>
<keyword evidence="6" id="KW-0862">Zinc</keyword>
<evidence type="ECO:0000256" key="6">
    <source>
        <dbReference type="ARBA" id="ARBA00022833"/>
    </source>
</evidence>
<dbReference type="InterPro" id="IPR005733">
    <property type="entry name" value="TopoI_bac-type"/>
</dbReference>
<dbReference type="InterPro" id="IPR003601">
    <property type="entry name" value="Topo_IA_2"/>
</dbReference>
<comment type="caution">
    <text evidence="18">The sequence shown here is derived from an EMBL/GenBank/DDBJ whole genome shotgun (WGS) entry which is preliminary data.</text>
</comment>
<evidence type="ECO:0000256" key="13">
    <source>
        <dbReference type="ARBA" id="ARBA00032235"/>
    </source>
</evidence>